<keyword evidence="1" id="KW-0812">Transmembrane</keyword>
<proteinExistence type="predicted"/>
<organism evidence="2 3">
    <name type="scientific">Sphingobacterium allocomposti</name>
    <dbReference type="NCBI Taxonomy" id="415956"/>
    <lineage>
        <taxon>Bacteria</taxon>
        <taxon>Pseudomonadati</taxon>
        <taxon>Bacteroidota</taxon>
        <taxon>Sphingobacteriia</taxon>
        <taxon>Sphingobacteriales</taxon>
        <taxon>Sphingobacteriaceae</taxon>
        <taxon>Sphingobacterium</taxon>
    </lineage>
</organism>
<feature type="transmembrane region" description="Helical" evidence="1">
    <location>
        <begin position="15"/>
        <end position="36"/>
    </location>
</feature>
<feature type="transmembrane region" description="Helical" evidence="1">
    <location>
        <begin position="104"/>
        <end position="124"/>
    </location>
</feature>
<reference evidence="2 3" key="1">
    <citation type="submission" date="2019-07" db="EMBL/GenBank/DDBJ databases">
        <title>Genomic Encyclopedia of Archaeal and Bacterial Type Strains, Phase II (KMG-II): from individual species to whole genera.</title>
        <authorList>
            <person name="Goeker M."/>
        </authorList>
    </citation>
    <scope>NUCLEOTIDE SEQUENCE [LARGE SCALE GENOMIC DNA]</scope>
    <source>
        <strain evidence="2 3">DSM 18850</strain>
    </source>
</reference>
<feature type="transmembrane region" description="Helical" evidence="1">
    <location>
        <begin position="74"/>
        <end position="92"/>
    </location>
</feature>
<dbReference type="AlphaFoldDB" id="A0A5S5DSN7"/>
<dbReference type="Proteomes" id="UP000325105">
    <property type="component" value="Unassembled WGS sequence"/>
</dbReference>
<dbReference type="Pfam" id="PF07843">
    <property type="entry name" value="DUF1634"/>
    <property type="match status" value="1"/>
</dbReference>
<evidence type="ECO:0000313" key="3">
    <source>
        <dbReference type="Proteomes" id="UP000325105"/>
    </source>
</evidence>
<gene>
    <name evidence="2" type="ORF">BC792_10142</name>
</gene>
<evidence type="ECO:0000313" key="2">
    <source>
        <dbReference type="EMBL" id="TYP98388.1"/>
    </source>
</evidence>
<comment type="caution">
    <text evidence="2">The sequence shown here is derived from an EMBL/GenBank/DDBJ whole genome shotgun (WGS) entry which is preliminary data.</text>
</comment>
<keyword evidence="1" id="KW-1133">Transmembrane helix</keyword>
<sequence length="126" mass="14162">MQLTDRMMQKIVGNVLRYGVRTVLSVGILGGVIFLIEHANETVDYSNFVEKDQHIFTVVDQIFIGVGDLDGRSIIYLAILILFFTPLLRLLLSLISFILEKDSLYIAITILVLLIICLSVYSGFAH</sequence>
<accession>A0A5S5DSN7</accession>
<keyword evidence="3" id="KW-1185">Reference proteome</keyword>
<dbReference type="InterPro" id="IPR012861">
    <property type="entry name" value="DUF1634"/>
</dbReference>
<protein>
    <submittedName>
        <fullName evidence="2">Putative membrane protein</fullName>
    </submittedName>
</protein>
<keyword evidence="1" id="KW-0472">Membrane</keyword>
<name>A0A5S5DSN7_9SPHI</name>
<dbReference type="EMBL" id="VNHX01000001">
    <property type="protein sequence ID" value="TYP98388.1"/>
    <property type="molecule type" value="Genomic_DNA"/>
</dbReference>
<evidence type="ECO:0000256" key="1">
    <source>
        <dbReference type="SAM" id="Phobius"/>
    </source>
</evidence>